<evidence type="ECO:0000256" key="1">
    <source>
        <dbReference type="SAM" id="MobiDB-lite"/>
    </source>
</evidence>
<feature type="region of interest" description="Disordered" evidence="1">
    <location>
        <begin position="78"/>
        <end position="100"/>
    </location>
</feature>
<name>A0AAX4NHA5_9ARCH</name>
<protein>
    <submittedName>
        <fullName evidence="2">Uncharacterized protein</fullName>
    </submittedName>
</protein>
<accession>A0AAX4NHA5</accession>
<dbReference type="Proteomes" id="UP001451606">
    <property type="component" value="Chromosome"/>
</dbReference>
<evidence type="ECO:0000313" key="2">
    <source>
        <dbReference type="EMBL" id="WYY00187.1"/>
    </source>
</evidence>
<dbReference type="Gene3D" id="3.20.20.210">
    <property type="match status" value="1"/>
</dbReference>
<proteinExistence type="predicted"/>
<keyword evidence="3" id="KW-1185">Reference proteome</keyword>
<dbReference type="GeneID" id="95967475"/>
<organism evidence="2 3">
    <name type="scientific">Oxyplasma meridianum</name>
    <dbReference type="NCBI Taxonomy" id="3073602"/>
    <lineage>
        <taxon>Archaea</taxon>
        <taxon>Methanobacteriati</taxon>
        <taxon>Thermoplasmatota</taxon>
        <taxon>Thermoplasmata</taxon>
        <taxon>Thermoplasmatales</taxon>
        <taxon>Thermoplasmataceae</taxon>
        <taxon>Oxyplasma</taxon>
    </lineage>
</organism>
<dbReference type="KEGG" id="omr:OXIME_000744"/>
<reference evidence="2 3" key="1">
    <citation type="submission" date="2023-09" db="EMBL/GenBank/DDBJ databases">
        <authorList>
            <person name="Golyshina O.V."/>
            <person name="Lunev E.A."/>
            <person name="Bargiela R."/>
            <person name="Gaines M.C."/>
            <person name="Daum B."/>
            <person name="Bale N.J."/>
            <person name="Koenen M."/>
            <person name="Sinninghe Damst J.S."/>
            <person name="Yakimov M."/>
            <person name="Golyshin P.N."/>
        </authorList>
    </citation>
    <scope>NUCLEOTIDE SEQUENCE [LARGE SCALE GENOMIC DNA]</scope>
    <source>
        <strain evidence="2 3">M1</strain>
    </source>
</reference>
<dbReference type="AlphaFoldDB" id="A0AAX4NHA5"/>
<evidence type="ECO:0000313" key="3">
    <source>
        <dbReference type="Proteomes" id="UP001451606"/>
    </source>
</evidence>
<dbReference type="InterPro" id="IPR038071">
    <property type="entry name" value="UROD/MetE-like_sf"/>
</dbReference>
<dbReference type="RefSeq" id="WP_393972137.1">
    <property type="nucleotide sequence ID" value="NZ_CP133772.1"/>
</dbReference>
<dbReference type="EMBL" id="CP133772">
    <property type="protein sequence ID" value="WYY00187.1"/>
    <property type="molecule type" value="Genomic_DNA"/>
</dbReference>
<gene>
    <name evidence="2" type="ORF">OXIME_000744</name>
</gene>
<sequence>MYDTTMAGSFYRPKEIEDLLKVSGTGEVSEKDEKPIKSAETLAVSDQIHPLGSKVGLSWVSNGDQRKSGYTTYIPNRFSGFSSGEKKSHSSSQKNFMMNS</sequence>